<evidence type="ECO:0000256" key="1">
    <source>
        <dbReference type="SAM" id="Phobius"/>
    </source>
</evidence>
<dbReference type="Proteomes" id="UP001429564">
    <property type="component" value="Unassembled WGS sequence"/>
</dbReference>
<dbReference type="RefSeq" id="WP_167685702.1">
    <property type="nucleotide sequence ID" value="NZ_QHLQ01000028.1"/>
</dbReference>
<keyword evidence="1" id="KW-0472">Membrane</keyword>
<protein>
    <submittedName>
        <fullName evidence="2">Uncharacterized protein</fullName>
    </submittedName>
</protein>
<keyword evidence="1" id="KW-0812">Transmembrane</keyword>
<sequence length="218" mass="24904">MLLSESYEPGTFIPYLILIFDLIKGMSWPLAVAVVAYFFSSELKDLIPRVSHVGKDGIVISPPHQVVPELKKVESVEPSDKLLKELSDPSAIVLEEENRRSLEAVTDGTKEDRLLRALTIQQMYFGFARAYADIFGSQIRALKELNSNGKTRSEAEAQFADLKKELPVFEKWSLDSYIKFLCDWNFIEEKNGRFEITLTGRNFLLYLVEFGLSEDRLN</sequence>
<evidence type="ECO:0000313" key="3">
    <source>
        <dbReference type="Proteomes" id="UP001429564"/>
    </source>
</evidence>
<reference evidence="2 3" key="1">
    <citation type="submission" date="2018-05" db="EMBL/GenBank/DDBJ databases">
        <authorList>
            <person name="Zhang Y.-J."/>
        </authorList>
    </citation>
    <scope>NUCLEOTIDE SEQUENCE [LARGE SCALE GENOMIC DNA]</scope>
    <source>
        <strain evidence="2 3">CY04</strain>
    </source>
</reference>
<evidence type="ECO:0000313" key="2">
    <source>
        <dbReference type="EMBL" id="NIZ63093.1"/>
    </source>
</evidence>
<accession>A0ABX0WCX8</accession>
<comment type="caution">
    <text evidence="2">The sequence shown here is derived from an EMBL/GenBank/DDBJ whole genome shotgun (WGS) entry which is preliminary data.</text>
</comment>
<name>A0ABX0WCX8_9RHOB</name>
<keyword evidence="3" id="KW-1185">Reference proteome</keyword>
<dbReference type="EMBL" id="QHLQ01000028">
    <property type="protein sequence ID" value="NIZ63093.1"/>
    <property type="molecule type" value="Genomic_DNA"/>
</dbReference>
<keyword evidence="1" id="KW-1133">Transmembrane helix</keyword>
<organism evidence="2 3">
    <name type="scientific">Parasedimentitalea denitrificans</name>
    <dbReference type="NCBI Taxonomy" id="2211118"/>
    <lineage>
        <taxon>Bacteria</taxon>
        <taxon>Pseudomonadati</taxon>
        <taxon>Pseudomonadota</taxon>
        <taxon>Alphaproteobacteria</taxon>
        <taxon>Rhodobacterales</taxon>
        <taxon>Paracoccaceae</taxon>
        <taxon>Parasedimentitalea</taxon>
    </lineage>
</organism>
<proteinExistence type="predicted"/>
<feature type="transmembrane region" description="Helical" evidence="1">
    <location>
        <begin position="12"/>
        <end position="39"/>
    </location>
</feature>
<gene>
    <name evidence="2" type="ORF">DL239_19185</name>
</gene>